<gene>
    <name evidence="3" type="ORF">ABB37_04201</name>
</gene>
<feature type="coiled-coil region" evidence="1">
    <location>
        <begin position="505"/>
        <end position="532"/>
    </location>
</feature>
<dbReference type="OrthoDB" id="250119at2759"/>
<keyword evidence="3" id="KW-0282">Flagellum</keyword>
<sequence>MPAKKGKGKKEAAGKSSAETARLTQLRAQEAEAERFLRNENERRQRDELEERITFLRDEQVRALREKDNRLGELTQHLKRVTAAKEEEQAAYELQIKQLSNAQEVFLSENSLSKVEMDELRVLVQKERTSTAMQLEQLRETLEAERCASNDDRQRLRAQACEALAQAEVLRQRLQRMSEENDFQERSFNLQRREMEKDLEKALATGKALREALDERDADGRKNVALLELLNAQLEADTRRHETEMVAEQESTRRAKEDADRLASACTAAHEALDKVRRGAQEAKQSADAELHELKQLMEQVRFDAEYLRRELDTLNAEHREAAEKAEKKAQALQAELQQTQVELEAATKENEEVKSLLLRKEREHFDKVTFLNAQVSNGRTTTAQLREEVQRLRDHHEKDRQHYESSNQKATQRLESHIAAEKDRNQVKHSYDEAVLAETDALKRKVSGLHAQLASQKEEFEQLRTSKDDEIARLRGILDVHFIPNRKDAEVARESVRSDAVFLLKEELCILEEKMQQREKVREETEAMLRSRVADQADVIAALQLDLKQAQLGGNESMRALEKEIVRLQKTLEMHQIA</sequence>
<dbReference type="RefSeq" id="XP_015659181.1">
    <property type="nucleotide sequence ID" value="XM_015801780.1"/>
</dbReference>
<dbReference type="EMBL" id="LGTL01000007">
    <property type="protein sequence ID" value="KPA80742.1"/>
    <property type="molecule type" value="Genomic_DNA"/>
</dbReference>
<organism evidence="3 4">
    <name type="scientific">Leptomonas pyrrhocoris</name>
    <name type="common">Firebug parasite</name>
    <dbReference type="NCBI Taxonomy" id="157538"/>
    <lineage>
        <taxon>Eukaryota</taxon>
        <taxon>Discoba</taxon>
        <taxon>Euglenozoa</taxon>
        <taxon>Kinetoplastea</taxon>
        <taxon>Metakinetoplastina</taxon>
        <taxon>Trypanosomatida</taxon>
        <taxon>Trypanosomatidae</taxon>
        <taxon>Leishmaniinae</taxon>
        <taxon>Leptomonas</taxon>
    </lineage>
</organism>
<evidence type="ECO:0000313" key="3">
    <source>
        <dbReference type="EMBL" id="KPA80742.1"/>
    </source>
</evidence>
<keyword evidence="3" id="KW-0966">Cell projection</keyword>
<evidence type="ECO:0000256" key="1">
    <source>
        <dbReference type="SAM" id="Coils"/>
    </source>
</evidence>
<dbReference type="AlphaFoldDB" id="A0A0N0DVS2"/>
<keyword evidence="4" id="KW-1185">Reference proteome</keyword>
<feature type="coiled-coil region" evidence="1">
    <location>
        <begin position="167"/>
        <end position="244"/>
    </location>
</feature>
<reference evidence="3 4" key="1">
    <citation type="submission" date="2015-07" db="EMBL/GenBank/DDBJ databases">
        <title>High-quality genome of monoxenous trypanosomatid Leptomonas pyrrhocoris.</title>
        <authorList>
            <person name="Flegontov P."/>
            <person name="Butenko A."/>
            <person name="Firsov S."/>
            <person name="Vlcek C."/>
            <person name="Logacheva M.D."/>
            <person name="Field M."/>
            <person name="Filatov D."/>
            <person name="Flegontova O."/>
            <person name="Gerasimov E."/>
            <person name="Jackson A.P."/>
            <person name="Kelly S."/>
            <person name="Opperdoes F."/>
            <person name="O'Reilly A."/>
            <person name="Votypka J."/>
            <person name="Yurchenko V."/>
            <person name="Lukes J."/>
        </authorList>
    </citation>
    <scope>NUCLEOTIDE SEQUENCE [LARGE SCALE GENOMIC DNA]</scope>
    <source>
        <strain evidence="3">H10</strain>
    </source>
</reference>
<feature type="region of interest" description="Disordered" evidence="2">
    <location>
        <begin position="392"/>
        <end position="413"/>
    </location>
</feature>
<proteinExistence type="predicted"/>
<keyword evidence="3" id="KW-0969">Cilium</keyword>
<dbReference type="Proteomes" id="UP000037923">
    <property type="component" value="Unassembled WGS sequence"/>
</dbReference>
<dbReference type="EMBL" id="LGTL01000007">
    <property type="protein sequence ID" value="KPA80741.1"/>
    <property type="molecule type" value="Genomic_DNA"/>
</dbReference>
<evidence type="ECO:0000313" key="4">
    <source>
        <dbReference type="Proteomes" id="UP000037923"/>
    </source>
</evidence>
<comment type="caution">
    <text evidence="3">The sequence shown here is derived from an EMBL/GenBank/DDBJ whole genome shotgun (WGS) entry which is preliminary data.</text>
</comment>
<protein>
    <submittedName>
        <fullName evidence="3">Putative paraflagellar rod component par4</fullName>
    </submittedName>
</protein>
<feature type="region of interest" description="Disordered" evidence="2">
    <location>
        <begin position="1"/>
        <end position="22"/>
    </location>
</feature>
<dbReference type="GeneID" id="26904492"/>
<feature type="compositionally biased region" description="Basic and acidic residues" evidence="2">
    <location>
        <begin position="392"/>
        <end position="404"/>
    </location>
</feature>
<dbReference type="OMA" id="HEFKVKV"/>
<dbReference type="VEuPathDB" id="TriTrypDB:LpyrH10_07_0080"/>
<feature type="coiled-coil region" evidence="1">
    <location>
        <begin position="277"/>
        <end position="364"/>
    </location>
</feature>
<feature type="coiled-coil region" evidence="1">
    <location>
        <begin position="23"/>
        <end position="102"/>
    </location>
</feature>
<name>A0A0N0DVS2_LEPPY</name>
<dbReference type="RefSeq" id="XP_015659180.1">
    <property type="nucleotide sequence ID" value="XM_015801779.1"/>
</dbReference>
<accession>A0A0N0DVS2</accession>
<keyword evidence="1" id="KW-0175">Coiled coil</keyword>
<evidence type="ECO:0000256" key="2">
    <source>
        <dbReference type="SAM" id="MobiDB-lite"/>
    </source>
</evidence>